<protein>
    <recommendedName>
        <fullName evidence="6">Large ribosomal subunit protein bL9</fullName>
    </recommendedName>
    <alternativeName>
        <fullName evidence="7">50S ribosomal protein L9</fullName>
    </alternativeName>
</protein>
<dbReference type="AlphaFoldDB" id="A0A2H0BL29"/>
<comment type="similarity">
    <text evidence="1">Belongs to the bacterial ribosomal protein bL9 family.</text>
</comment>
<evidence type="ECO:0000256" key="6">
    <source>
        <dbReference type="ARBA" id="ARBA00035292"/>
    </source>
</evidence>
<evidence type="ECO:0000256" key="4">
    <source>
        <dbReference type="ARBA" id="ARBA00022980"/>
    </source>
</evidence>
<keyword evidence="3" id="KW-0694">RNA-binding</keyword>
<organism evidence="10 11">
    <name type="scientific">Candidatus Vogelbacteria bacterium CG22_combo_CG10-13_8_21_14_all_37_9</name>
    <dbReference type="NCBI Taxonomy" id="1975046"/>
    <lineage>
        <taxon>Bacteria</taxon>
        <taxon>Candidatus Vogeliibacteriota</taxon>
    </lineage>
</organism>
<dbReference type="InterPro" id="IPR036791">
    <property type="entry name" value="Ribosomal_bL9_C_sf"/>
</dbReference>
<comment type="caution">
    <text evidence="10">The sequence shown here is derived from an EMBL/GenBank/DDBJ whole genome shotgun (WGS) entry which is preliminary data.</text>
</comment>
<dbReference type="Gene3D" id="3.10.430.100">
    <property type="entry name" value="Ribosomal protein L9, C-terminal domain"/>
    <property type="match status" value="1"/>
</dbReference>
<keyword evidence="2" id="KW-0699">rRNA-binding</keyword>
<proteinExistence type="inferred from homology"/>
<feature type="domain" description="Large ribosomal subunit protein bL9 C-terminal" evidence="9">
    <location>
        <begin position="64"/>
        <end position="128"/>
    </location>
</feature>
<evidence type="ECO:0000313" key="10">
    <source>
        <dbReference type="EMBL" id="PIP58304.1"/>
    </source>
</evidence>
<dbReference type="GO" id="GO:0005840">
    <property type="term" value="C:ribosome"/>
    <property type="evidence" value="ECO:0007669"/>
    <property type="project" value="UniProtKB-KW"/>
</dbReference>
<evidence type="ECO:0000259" key="9">
    <source>
        <dbReference type="Pfam" id="PF03948"/>
    </source>
</evidence>
<evidence type="ECO:0000313" key="11">
    <source>
        <dbReference type="Proteomes" id="UP000229334"/>
    </source>
</evidence>
<dbReference type="SUPFAM" id="SSF55653">
    <property type="entry name" value="Ribosomal protein L9 C-domain"/>
    <property type="match status" value="1"/>
</dbReference>
<reference evidence="10 11" key="1">
    <citation type="submission" date="2017-09" db="EMBL/GenBank/DDBJ databases">
        <title>Depth-based differentiation of microbial function through sediment-hosted aquifers and enrichment of novel symbionts in the deep terrestrial subsurface.</title>
        <authorList>
            <person name="Probst A.J."/>
            <person name="Ladd B."/>
            <person name="Jarett J.K."/>
            <person name="Geller-Mcgrath D.E."/>
            <person name="Sieber C.M."/>
            <person name="Emerson J.B."/>
            <person name="Anantharaman K."/>
            <person name="Thomas B.C."/>
            <person name="Malmstrom R."/>
            <person name="Stieglmeier M."/>
            <person name="Klingl A."/>
            <person name="Woyke T."/>
            <person name="Ryan C.M."/>
            <person name="Banfield J.F."/>
        </authorList>
    </citation>
    <scope>NUCLEOTIDE SEQUENCE [LARGE SCALE GENOMIC DNA]</scope>
    <source>
        <strain evidence="10">CG22_combo_CG10-13_8_21_14_all_37_9</strain>
    </source>
</reference>
<dbReference type="Proteomes" id="UP000229334">
    <property type="component" value="Unassembled WGS sequence"/>
</dbReference>
<dbReference type="SUPFAM" id="SSF55658">
    <property type="entry name" value="L9 N-domain-like"/>
    <property type="match status" value="1"/>
</dbReference>
<dbReference type="PANTHER" id="PTHR21368">
    <property type="entry name" value="50S RIBOSOMAL PROTEIN L9"/>
    <property type="match status" value="1"/>
</dbReference>
<dbReference type="InterPro" id="IPR020594">
    <property type="entry name" value="Ribosomal_bL9_bac/chp"/>
</dbReference>
<evidence type="ECO:0000256" key="1">
    <source>
        <dbReference type="ARBA" id="ARBA00010605"/>
    </source>
</evidence>
<dbReference type="InterPro" id="IPR020069">
    <property type="entry name" value="Ribosomal_bL9_C"/>
</dbReference>
<dbReference type="InterPro" id="IPR020070">
    <property type="entry name" value="Ribosomal_bL9_N"/>
</dbReference>
<keyword evidence="4 10" id="KW-0689">Ribosomal protein</keyword>
<name>A0A2H0BL29_9BACT</name>
<evidence type="ECO:0000256" key="5">
    <source>
        <dbReference type="ARBA" id="ARBA00023274"/>
    </source>
</evidence>
<keyword evidence="5" id="KW-0687">Ribonucleoprotein</keyword>
<dbReference type="NCBIfam" id="TIGR00158">
    <property type="entry name" value="L9"/>
    <property type="match status" value="1"/>
</dbReference>
<sequence length="147" mass="16215">MKVVLLQDVPKLGKRHEIKDVADGFARNVLLPTGKVTLATPGAIARAEGEKANKVKQDLAETQAFQALAQTLKDNPLIIILKANKDGHLFASLRAEDILKEAEARGLALKKEWLILKQAIKTLGEHQLLLQKGDRRTTITLRLEGLK</sequence>
<gene>
    <name evidence="10" type="primary">rplI</name>
    <name evidence="10" type="ORF">COX02_00980</name>
</gene>
<dbReference type="Pfam" id="PF01281">
    <property type="entry name" value="Ribosomal_L9_N"/>
    <property type="match status" value="1"/>
</dbReference>
<dbReference type="GO" id="GO:0003735">
    <property type="term" value="F:structural constituent of ribosome"/>
    <property type="evidence" value="ECO:0007669"/>
    <property type="project" value="InterPro"/>
</dbReference>
<dbReference type="InterPro" id="IPR000244">
    <property type="entry name" value="Ribosomal_bL9"/>
</dbReference>
<dbReference type="GO" id="GO:1990904">
    <property type="term" value="C:ribonucleoprotein complex"/>
    <property type="evidence" value="ECO:0007669"/>
    <property type="project" value="UniProtKB-KW"/>
</dbReference>
<dbReference type="GO" id="GO:0019843">
    <property type="term" value="F:rRNA binding"/>
    <property type="evidence" value="ECO:0007669"/>
    <property type="project" value="UniProtKB-KW"/>
</dbReference>
<dbReference type="Gene3D" id="3.40.5.10">
    <property type="entry name" value="Ribosomal protein L9, N-terminal domain"/>
    <property type="match status" value="1"/>
</dbReference>
<dbReference type="InterPro" id="IPR009027">
    <property type="entry name" value="Ribosomal_bL9/RNase_H1_N"/>
</dbReference>
<evidence type="ECO:0000259" key="8">
    <source>
        <dbReference type="Pfam" id="PF01281"/>
    </source>
</evidence>
<evidence type="ECO:0000256" key="2">
    <source>
        <dbReference type="ARBA" id="ARBA00022730"/>
    </source>
</evidence>
<accession>A0A2H0BL29</accession>
<dbReference type="Pfam" id="PF03948">
    <property type="entry name" value="Ribosomal_L9_C"/>
    <property type="match status" value="1"/>
</dbReference>
<dbReference type="InterPro" id="IPR036935">
    <property type="entry name" value="Ribosomal_bL9_N_sf"/>
</dbReference>
<dbReference type="GO" id="GO:0006412">
    <property type="term" value="P:translation"/>
    <property type="evidence" value="ECO:0007669"/>
    <property type="project" value="InterPro"/>
</dbReference>
<feature type="domain" description="Ribosomal protein L9" evidence="8">
    <location>
        <begin position="1"/>
        <end position="45"/>
    </location>
</feature>
<dbReference type="EMBL" id="PCSX01000017">
    <property type="protein sequence ID" value="PIP58304.1"/>
    <property type="molecule type" value="Genomic_DNA"/>
</dbReference>
<evidence type="ECO:0000256" key="7">
    <source>
        <dbReference type="ARBA" id="ARBA00035456"/>
    </source>
</evidence>
<evidence type="ECO:0000256" key="3">
    <source>
        <dbReference type="ARBA" id="ARBA00022884"/>
    </source>
</evidence>